<dbReference type="OrthoDB" id="10582192at2759"/>
<evidence type="ECO:0000313" key="2">
    <source>
        <dbReference type="Proteomes" id="UP000807769"/>
    </source>
</evidence>
<keyword evidence="2" id="KW-1185">Reference proteome</keyword>
<name>A0A9P7EM73_9AGAM</name>
<evidence type="ECO:0000313" key="1">
    <source>
        <dbReference type="EMBL" id="KAG1825496.1"/>
    </source>
</evidence>
<protein>
    <submittedName>
        <fullName evidence="1">Uncharacterized protein</fullName>
    </submittedName>
</protein>
<gene>
    <name evidence="1" type="ORF">BJ212DRAFT_278429</name>
</gene>
<dbReference type="AlphaFoldDB" id="A0A9P7EM73"/>
<dbReference type="Proteomes" id="UP000807769">
    <property type="component" value="Unassembled WGS sequence"/>
</dbReference>
<sequence length="256" mass="28405">MSHNFTPPSPLPPLTTFFPSGDNAIIHNSLSPSRQSSPICFPLFRFHTRSEPSLEQVIIRCPSGRCMVPVTQPTLSSIRHSSITDFIQQSPSLTTMFLRRSRRLDTHNGCIGQDCTASLSWYILHVTSSCLLHSLQHMLCSGSAQVSFVITSRIPSFAILKLVFTAWPMYHILNCTLDHTFTGQLLQRARHLQAVNARCTSRAQGVHLTMSHGKLSRTFAITGTNNHDSPPPPPSVAAPDSQIVIHRSVVQHRPLL</sequence>
<organism evidence="1 2">
    <name type="scientific">Suillus subaureus</name>
    <dbReference type="NCBI Taxonomy" id="48587"/>
    <lineage>
        <taxon>Eukaryota</taxon>
        <taxon>Fungi</taxon>
        <taxon>Dikarya</taxon>
        <taxon>Basidiomycota</taxon>
        <taxon>Agaricomycotina</taxon>
        <taxon>Agaricomycetes</taxon>
        <taxon>Agaricomycetidae</taxon>
        <taxon>Boletales</taxon>
        <taxon>Suillineae</taxon>
        <taxon>Suillaceae</taxon>
        <taxon>Suillus</taxon>
    </lineage>
</organism>
<dbReference type="EMBL" id="JABBWG010000002">
    <property type="protein sequence ID" value="KAG1825496.1"/>
    <property type="molecule type" value="Genomic_DNA"/>
</dbReference>
<accession>A0A9P7EM73</accession>
<comment type="caution">
    <text evidence="1">The sequence shown here is derived from an EMBL/GenBank/DDBJ whole genome shotgun (WGS) entry which is preliminary data.</text>
</comment>
<proteinExistence type="predicted"/>
<dbReference type="RefSeq" id="XP_041198749.1">
    <property type="nucleotide sequence ID" value="XM_041342806.1"/>
</dbReference>
<dbReference type="GeneID" id="64636822"/>
<reference evidence="1" key="1">
    <citation type="journal article" date="2020" name="New Phytol.">
        <title>Comparative genomics reveals dynamic genome evolution in host specialist ectomycorrhizal fungi.</title>
        <authorList>
            <person name="Lofgren L.A."/>
            <person name="Nguyen N.H."/>
            <person name="Vilgalys R."/>
            <person name="Ruytinx J."/>
            <person name="Liao H.L."/>
            <person name="Branco S."/>
            <person name="Kuo A."/>
            <person name="LaButti K."/>
            <person name="Lipzen A."/>
            <person name="Andreopoulos W."/>
            <person name="Pangilinan J."/>
            <person name="Riley R."/>
            <person name="Hundley H."/>
            <person name="Na H."/>
            <person name="Barry K."/>
            <person name="Grigoriev I.V."/>
            <person name="Stajich J.E."/>
            <person name="Kennedy P.G."/>
        </authorList>
    </citation>
    <scope>NUCLEOTIDE SEQUENCE</scope>
    <source>
        <strain evidence="1">MN1</strain>
    </source>
</reference>